<feature type="compositionally biased region" description="Low complexity" evidence="1">
    <location>
        <begin position="1"/>
        <end position="17"/>
    </location>
</feature>
<protein>
    <submittedName>
        <fullName evidence="2">Uncharacterized protein</fullName>
    </submittedName>
</protein>
<feature type="compositionally biased region" description="Basic residues" evidence="1">
    <location>
        <begin position="246"/>
        <end position="255"/>
    </location>
</feature>
<name>A0AAD7HFP7_9AGAR</name>
<evidence type="ECO:0000313" key="3">
    <source>
        <dbReference type="Proteomes" id="UP001215280"/>
    </source>
</evidence>
<dbReference type="AlphaFoldDB" id="A0AAD7HFP7"/>
<dbReference type="Proteomes" id="UP001215280">
    <property type="component" value="Unassembled WGS sequence"/>
</dbReference>
<comment type="caution">
    <text evidence="2">The sequence shown here is derived from an EMBL/GenBank/DDBJ whole genome shotgun (WGS) entry which is preliminary data.</text>
</comment>
<dbReference type="EMBL" id="JARJLG010000300">
    <property type="protein sequence ID" value="KAJ7718753.1"/>
    <property type="molecule type" value="Genomic_DNA"/>
</dbReference>
<proteinExistence type="predicted"/>
<feature type="region of interest" description="Disordered" evidence="1">
    <location>
        <begin position="297"/>
        <end position="329"/>
    </location>
</feature>
<accession>A0AAD7HFP7</accession>
<evidence type="ECO:0000256" key="1">
    <source>
        <dbReference type="SAM" id="MobiDB-lite"/>
    </source>
</evidence>
<feature type="region of interest" description="Disordered" evidence="1">
    <location>
        <begin position="397"/>
        <end position="420"/>
    </location>
</feature>
<evidence type="ECO:0000313" key="2">
    <source>
        <dbReference type="EMBL" id="KAJ7718753.1"/>
    </source>
</evidence>
<keyword evidence="3" id="KW-1185">Reference proteome</keyword>
<feature type="region of interest" description="Disordered" evidence="1">
    <location>
        <begin position="231"/>
        <end position="255"/>
    </location>
</feature>
<feature type="region of interest" description="Disordered" evidence="1">
    <location>
        <begin position="1"/>
        <end position="49"/>
    </location>
</feature>
<sequence>MTRSPKTSTRSPSVKPTAFLTPHRAAPSSASQRSLSTARYSRAAVAPRRRDLPTRRRPYFVGSVLHGHFWLPAHTQRLPHGFSAHRRTGTCMSCVMTVSDTRQRATSHPGPYISRRSILKGLCQSASRTRCGESRAIGTSPPHDPTATLRDWILLDPQVYGRPIPHPGGTFLEVSPCMIYYLKLHTFQPLLIYTPPTKTPAHPAAIPPPPNADPVLVNDLEDESAVIRPHQLPRRSARREAPQLPRVHRPLPSSRRRLYTTPIRPWYPTASVLIHVLSTSSAAATPNAGVRAYACPGSERGKWESRGRKASTGRTSGLGHAGAEAGGGDHGGSGVWVTVALYGAAGLASYMSGAGDVYGYGYGYGTRGKWSSVRWLWRIIDVTLTFTTTSMTSNWLKADSARDSPSPESKGDVPPLDSSPSVARRINYQMVGGIHIPNEEGVRWYERKYGRELPKDHRGDMSVRMELERILTEEEGEPLGVEYAPRCDAHWYDFLAATQLERGVWEHYNPDGIDEVFLPEQQMKGESAREDQMRETLCKLVLSSHAKIELLVSY</sequence>
<organism evidence="2 3">
    <name type="scientific">Mycena maculata</name>
    <dbReference type="NCBI Taxonomy" id="230809"/>
    <lineage>
        <taxon>Eukaryota</taxon>
        <taxon>Fungi</taxon>
        <taxon>Dikarya</taxon>
        <taxon>Basidiomycota</taxon>
        <taxon>Agaricomycotina</taxon>
        <taxon>Agaricomycetes</taxon>
        <taxon>Agaricomycetidae</taxon>
        <taxon>Agaricales</taxon>
        <taxon>Marasmiineae</taxon>
        <taxon>Mycenaceae</taxon>
        <taxon>Mycena</taxon>
    </lineage>
</organism>
<feature type="compositionally biased region" description="Polar residues" evidence="1">
    <location>
        <begin position="28"/>
        <end position="39"/>
    </location>
</feature>
<reference evidence="2" key="1">
    <citation type="submission" date="2023-03" db="EMBL/GenBank/DDBJ databases">
        <title>Massive genome expansion in bonnet fungi (Mycena s.s.) driven by repeated elements and novel gene families across ecological guilds.</title>
        <authorList>
            <consortium name="Lawrence Berkeley National Laboratory"/>
            <person name="Harder C.B."/>
            <person name="Miyauchi S."/>
            <person name="Viragh M."/>
            <person name="Kuo A."/>
            <person name="Thoen E."/>
            <person name="Andreopoulos B."/>
            <person name="Lu D."/>
            <person name="Skrede I."/>
            <person name="Drula E."/>
            <person name="Henrissat B."/>
            <person name="Morin E."/>
            <person name="Kohler A."/>
            <person name="Barry K."/>
            <person name="LaButti K."/>
            <person name="Morin E."/>
            <person name="Salamov A."/>
            <person name="Lipzen A."/>
            <person name="Mereny Z."/>
            <person name="Hegedus B."/>
            <person name="Baldrian P."/>
            <person name="Stursova M."/>
            <person name="Weitz H."/>
            <person name="Taylor A."/>
            <person name="Grigoriev I.V."/>
            <person name="Nagy L.G."/>
            <person name="Martin F."/>
            <person name="Kauserud H."/>
        </authorList>
    </citation>
    <scope>NUCLEOTIDE SEQUENCE</scope>
    <source>
        <strain evidence="2">CBHHK188m</strain>
    </source>
</reference>
<gene>
    <name evidence="2" type="ORF">DFH07DRAFT_784813</name>
</gene>